<protein>
    <submittedName>
        <fullName evidence="2">Uncharacterized protein</fullName>
    </submittedName>
</protein>
<feature type="non-terminal residue" evidence="2">
    <location>
        <position position="1"/>
    </location>
</feature>
<feature type="region of interest" description="Disordered" evidence="1">
    <location>
        <begin position="1"/>
        <end position="26"/>
    </location>
</feature>
<dbReference type="Proteomes" id="UP001194468">
    <property type="component" value="Unassembled WGS sequence"/>
</dbReference>
<gene>
    <name evidence="2" type="ORF">L210DRAFT_868386</name>
</gene>
<keyword evidence="3" id="KW-1185">Reference proteome</keyword>
<organism evidence="2 3">
    <name type="scientific">Boletus edulis BED1</name>
    <dbReference type="NCBI Taxonomy" id="1328754"/>
    <lineage>
        <taxon>Eukaryota</taxon>
        <taxon>Fungi</taxon>
        <taxon>Dikarya</taxon>
        <taxon>Basidiomycota</taxon>
        <taxon>Agaricomycotina</taxon>
        <taxon>Agaricomycetes</taxon>
        <taxon>Agaricomycetidae</taxon>
        <taxon>Boletales</taxon>
        <taxon>Boletineae</taxon>
        <taxon>Boletaceae</taxon>
        <taxon>Boletoideae</taxon>
        <taxon>Boletus</taxon>
    </lineage>
</organism>
<dbReference type="AlphaFoldDB" id="A0AAD4BDP3"/>
<reference evidence="2" key="1">
    <citation type="submission" date="2019-10" db="EMBL/GenBank/DDBJ databases">
        <authorList>
            <consortium name="DOE Joint Genome Institute"/>
            <person name="Kuo A."/>
            <person name="Miyauchi S."/>
            <person name="Kiss E."/>
            <person name="Drula E."/>
            <person name="Kohler A."/>
            <person name="Sanchez-Garcia M."/>
            <person name="Andreopoulos B."/>
            <person name="Barry K.W."/>
            <person name="Bonito G."/>
            <person name="Buee M."/>
            <person name="Carver A."/>
            <person name="Chen C."/>
            <person name="Cichocki N."/>
            <person name="Clum A."/>
            <person name="Culley D."/>
            <person name="Crous P.W."/>
            <person name="Fauchery L."/>
            <person name="Girlanda M."/>
            <person name="Hayes R."/>
            <person name="Keri Z."/>
            <person name="LaButti K."/>
            <person name="Lipzen A."/>
            <person name="Lombard V."/>
            <person name="Magnuson J."/>
            <person name="Maillard F."/>
            <person name="Morin E."/>
            <person name="Murat C."/>
            <person name="Nolan M."/>
            <person name="Ohm R."/>
            <person name="Pangilinan J."/>
            <person name="Pereira M."/>
            <person name="Perotto S."/>
            <person name="Peter M."/>
            <person name="Riley R."/>
            <person name="Sitrit Y."/>
            <person name="Stielow B."/>
            <person name="Szollosi G."/>
            <person name="Zifcakova L."/>
            <person name="Stursova M."/>
            <person name="Spatafora J.W."/>
            <person name="Tedersoo L."/>
            <person name="Vaario L.-M."/>
            <person name="Yamada A."/>
            <person name="Yan M."/>
            <person name="Wang P."/>
            <person name="Xu J."/>
            <person name="Bruns T."/>
            <person name="Baldrian P."/>
            <person name="Vilgalys R."/>
            <person name="Henrissat B."/>
            <person name="Grigoriev I.V."/>
            <person name="Hibbett D."/>
            <person name="Nagy L.G."/>
            <person name="Martin F.M."/>
        </authorList>
    </citation>
    <scope>NUCLEOTIDE SEQUENCE</scope>
    <source>
        <strain evidence="2">BED1</strain>
    </source>
</reference>
<sequence length="63" mass="6876">TMAQTQTLTPHGHPHKPSGLNNLGNSFRARFEPLGELSDLEDAISTLRDPPHPCAPCLTRENS</sequence>
<comment type="caution">
    <text evidence="2">The sequence shown here is derived from an EMBL/GenBank/DDBJ whole genome shotgun (WGS) entry which is preliminary data.</text>
</comment>
<name>A0AAD4BDP3_BOLED</name>
<proteinExistence type="predicted"/>
<reference evidence="2" key="2">
    <citation type="journal article" date="2020" name="Nat. Commun.">
        <title>Large-scale genome sequencing of mycorrhizal fungi provides insights into the early evolution of symbiotic traits.</title>
        <authorList>
            <person name="Miyauchi S."/>
            <person name="Kiss E."/>
            <person name="Kuo A."/>
            <person name="Drula E."/>
            <person name="Kohler A."/>
            <person name="Sanchez-Garcia M."/>
            <person name="Morin E."/>
            <person name="Andreopoulos B."/>
            <person name="Barry K.W."/>
            <person name="Bonito G."/>
            <person name="Buee M."/>
            <person name="Carver A."/>
            <person name="Chen C."/>
            <person name="Cichocki N."/>
            <person name="Clum A."/>
            <person name="Culley D."/>
            <person name="Crous P.W."/>
            <person name="Fauchery L."/>
            <person name="Girlanda M."/>
            <person name="Hayes R.D."/>
            <person name="Keri Z."/>
            <person name="LaButti K."/>
            <person name="Lipzen A."/>
            <person name="Lombard V."/>
            <person name="Magnuson J."/>
            <person name="Maillard F."/>
            <person name="Murat C."/>
            <person name="Nolan M."/>
            <person name="Ohm R.A."/>
            <person name="Pangilinan J."/>
            <person name="Pereira M.F."/>
            <person name="Perotto S."/>
            <person name="Peter M."/>
            <person name="Pfister S."/>
            <person name="Riley R."/>
            <person name="Sitrit Y."/>
            <person name="Stielow J.B."/>
            <person name="Szollosi G."/>
            <person name="Zifcakova L."/>
            <person name="Stursova M."/>
            <person name="Spatafora J.W."/>
            <person name="Tedersoo L."/>
            <person name="Vaario L.M."/>
            <person name="Yamada A."/>
            <person name="Yan M."/>
            <person name="Wang P."/>
            <person name="Xu J."/>
            <person name="Bruns T."/>
            <person name="Baldrian P."/>
            <person name="Vilgalys R."/>
            <person name="Dunand C."/>
            <person name="Henrissat B."/>
            <person name="Grigoriev I.V."/>
            <person name="Hibbett D."/>
            <person name="Nagy L.G."/>
            <person name="Martin F.M."/>
        </authorList>
    </citation>
    <scope>NUCLEOTIDE SEQUENCE</scope>
    <source>
        <strain evidence="2">BED1</strain>
    </source>
</reference>
<evidence type="ECO:0000313" key="2">
    <source>
        <dbReference type="EMBL" id="KAF8421528.1"/>
    </source>
</evidence>
<evidence type="ECO:0000256" key="1">
    <source>
        <dbReference type="SAM" id="MobiDB-lite"/>
    </source>
</evidence>
<evidence type="ECO:0000313" key="3">
    <source>
        <dbReference type="Proteomes" id="UP001194468"/>
    </source>
</evidence>
<dbReference type="EMBL" id="WHUW01000140">
    <property type="protein sequence ID" value="KAF8421528.1"/>
    <property type="molecule type" value="Genomic_DNA"/>
</dbReference>
<accession>A0AAD4BDP3</accession>